<comment type="subcellular location">
    <subcellularLocation>
        <location evidence="2">Membrane</location>
    </subcellularLocation>
</comment>
<dbReference type="PANTHER" id="PTHR46206:SF5">
    <property type="entry name" value="P450, PUTATIVE (EUROFUNG)-RELATED"/>
    <property type="match status" value="1"/>
</dbReference>
<gene>
    <name evidence="14" type="ORF">K460DRAFT_374051</name>
</gene>
<evidence type="ECO:0000256" key="1">
    <source>
        <dbReference type="ARBA" id="ARBA00001971"/>
    </source>
</evidence>
<dbReference type="PANTHER" id="PTHR46206">
    <property type="entry name" value="CYTOCHROME P450"/>
    <property type="match status" value="1"/>
</dbReference>
<evidence type="ECO:0000256" key="8">
    <source>
        <dbReference type="ARBA" id="ARBA00022989"/>
    </source>
</evidence>
<evidence type="ECO:0000313" key="14">
    <source>
        <dbReference type="EMBL" id="KAF1852230.1"/>
    </source>
</evidence>
<keyword evidence="5 13" id="KW-0349">Heme</keyword>
<sequence>MQYGLYSSVRQFLQARYDAWAFLFNGPDMIQDAFEKSNGRPFEMFAPDNRYVFVSSADHIKELDCAPDTVLSLQAASKQMLQPKYSMHGFNWFDRRGTEGKGFIRALRTLLTNHLPTILPDLRIATSDRMKLRQIHCTVGDIYLFFTPGTSRVSIYPMIVTLVVLANSLSFFGEELAKNETFMKAALSYVEETLLIAEIVRLLPRFLAPIIGPLLGKMVSSQAIVYKALMVVAEERVQARDLGIKTKTCNDCIQWIMDTSPKQNPWSAQRVVFELMAIWFGSVHAMSTTAVFAVQDLCIHPEYISPIRKELESSEYAEFEQTARGLPLLDSFIKESARLTPVESISTRRQALKPFSLSNGTQLAVGDWACTPVKALMRAHYPQPLDFNGFRFVDPKMFNNQDMSINEAFQLHASKLTDVGNTYHVWGTGRMTCPGRFYAAVVMKLLVAQVVLNYDFELMDKGTRRCWTWRSSMLPMESTLVKFWARKRQ</sequence>
<protein>
    <submittedName>
        <fullName evidence="14">Cytochrome P450</fullName>
    </submittedName>
</protein>
<dbReference type="CDD" id="cd11041">
    <property type="entry name" value="CYP503A1-like"/>
    <property type="match status" value="1"/>
</dbReference>
<evidence type="ECO:0000256" key="13">
    <source>
        <dbReference type="PIRSR" id="PIRSR602403-1"/>
    </source>
</evidence>
<dbReference type="EMBL" id="ML976614">
    <property type="protein sequence ID" value="KAF1852230.1"/>
    <property type="molecule type" value="Genomic_DNA"/>
</dbReference>
<dbReference type="GO" id="GO:0004497">
    <property type="term" value="F:monooxygenase activity"/>
    <property type="evidence" value="ECO:0007669"/>
    <property type="project" value="UniProtKB-KW"/>
</dbReference>
<dbReference type="RefSeq" id="XP_040794793.1">
    <property type="nucleotide sequence ID" value="XM_040934637.1"/>
</dbReference>
<keyword evidence="9" id="KW-0560">Oxidoreductase</keyword>
<dbReference type="SUPFAM" id="SSF48264">
    <property type="entry name" value="Cytochrome P450"/>
    <property type="match status" value="1"/>
</dbReference>
<evidence type="ECO:0000256" key="7">
    <source>
        <dbReference type="ARBA" id="ARBA00022723"/>
    </source>
</evidence>
<keyword evidence="10 13" id="KW-0408">Iron</keyword>
<accession>A0A9P4LEN8</accession>
<dbReference type="GeneID" id="63851888"/>
<dbReference type="GO" id="GO:0016705">
    <property type="term" value="F:oxidoreductase activity, acting on paired donors, with incorporation or reduction of molecular oxygen"/>
    <property type="evidence" value="ECO:0007669"/>
    <property type="project" value="InterPro"/>
</dbReference>
<dbReference type="Proteomes" id="UP000800039">
    <property type="component" value="Unassembled WGS sequence"/>
</dbReference>
<dbReference type="GO" id="GO:0020037">
    <property type="term" value="F:heme binding"/>
    <property type="evidence" value="ECO:0007669"/>
    <property type="project" value="InterPro"/>
</dbReference>
<feature type="binding site" description="axial binding residue" evidence="13">
    <location>
        <position position="433"/>
    </location>
    <ligand>
        <name>heme</name>
        <dbReference type="ChEBI" id="CHEBI:30413"/>
    </ligand>
    <ligandPart>
        <name>Fe</name>
        <dbReference type="ChEBI" id="CHEBI:18248"/>
    </ligandPart>
</feature>
<evidence type="ECO:0000256" key="9">
    <source>
        <dbReference type="ARBA" id="ARBA00023002"/>
    </source>
</evidence>
<evidence type="ECO:0000256" key="11">
    <source>
        <dbReference type="ARBA" id="ARBA00023033"/>
    </source>
</evidence>
<comment type="caution">
    <text evidence="14">The sequence shown here is derived from an EMBL/GenBank/DDBJ whole genome shotgun (WGS) entry which is preliminary data.</text>
</comment>
<dbReference type="AlphaFoldDB" id="A0A9P4LEN8"/>
<organism evidence="14 15">
    <name type="scientific">Cucurbitaria berberidis CBS 394.84</name>
    <dbReference type="NCBI Taxonomy" id="1168544"/>
    <lineage>
        <taxon>Eukaryota</taxon>
        <taxon>Fungi</taxon>
        <taxon>Dikarya</taxon>
        <taxon>Ascomycota</taxon>
        <taxon>Pezizomycotina</taxon>
        <taxon>Dothideomycetes</taxon>
        <taxon>Pleosporomycetidae</taxon>
        <taxon>Pleosporales</taxon>
        <taxon>Pleosporineae</taxon>
        <taxon>Cucurbitariaceae</taxon>
        <taxon>Cucurbitaria</taxon>
    </lineage>
</organism>
<dbReference type="GO" id="GO:0005506">
    <property type="term" value="F:iron ion binding"/>
    <property type="evidence" value="ECO:0007669"/>
    <property type="project" value="InterPro"/>
</dbReference>
<keyword evidence="6" id="KW-0812">Transmembrane</keyword>
<evidence type="ECO:0000256" key="12">
    <source>
        <dbReference type="ARBA" id="ARBA00023136"/>
    </source>
</evidence>
<dbReference type="InterPro" id="IPR036396">
    <property type="entry name" value="Cyt_P450_sf"/>
</dbReference>
<dbReference type="Pfam" id="PF00067">
    <property type="entry name" value="p450"/>
    <property type="match status" value="1"/>
</dbReference>
<proteinExistence type="inferred from homology"/>
<reference evidence="14" key="1">
    <citation type="submission" date="2020-01" db="EMBL/GenBank/DDBJ databases">
        <authorList>
            <consortium name="DOE Joint Genome Institute"/>
            <person name="Haridas S."/>
            <person name="Albert R."/>
            <person name="Binder M."/>
            <person name="Bloem J."/>
            <person name="Labutti K."/>
            <person name="Salamov A."/>
            <person name="Andreopoulos B."/>
            <person name="Baker S.E."/>
            <person name="Barry K."/>
            <person name="Bills G."/>
            <person name="Bluhm B.H."/>
            <person name="Cannon C."/>
            <person name="Castanera R."/>
            <person name="Culley D.E."/>
            <person name="Daum C."/>
            <person name="Ezra D."/>
            <person name="Gonzalez J.B."/>
            <person name="Henrissat B."/>
            <person name="Kuo A."/>
            <person name="Liang C."/>
            <person name="Lipzen A."/>
            <person name="Lutzoni F."/>
            <person name="Magnuson J."/>
            <person name="Mondo S."/>
            <person name="Nolan M."/>
            <person name="Ohm R."/>
            <person name="Pangilinan J."/>
            <person name="Park H.-J."/>
            <person name="Ramirez L."/>
            <person name="Alfaro M."/>
            <person name="Sun H."/>
            <person name="Tritt A."/>
            <person name="Yoshinaga Y."/>
            <person name="Zwiers L.-H."/>
            <person name="Turgeon B.G."/>
            <person name="Goodwin S.B."/>
            <person name="Spatafora J.W."/>
            <person name="Crous P.W."/>
            <person name="Grigoriev I.V."/>
        </authorList>
    </citation>
    <scope>NUCLEOTIDE SEQUENCE</scope>
    <source>
        <strain evidence="14">CBS 394.84</strain>
    </source>
</reference>
<evidence type="ECO:0000256" key="5">
    <source>
        <dbReference type="ARBA" id="ARBA00022617"/>
    </source>
</evidence>
<keyword evidence="15" id="KW-1185">Reference proteome</keyword>
<keyword evidence="7 13" id="KW-0479">Metal-binding</keyword>
<dbReference type="PRINTS" id="PR00465">
    <property type="entry name" value="EP450IV"/>
</dbReference>
<keyword evidence="12" id="KW-0472">Membrane</keyword>
<evidence type="ECO:0000313" key="15">
    <source>
        <dbReference type="Proteomes" id="UP000800039"/>
    </source>
</evidence>
<keyword evidence="8" id="KW-1133">Transmembrane helix</keyword>
<comment type="similarity">
    <text evidence="4">Belongs to the cytochrome P450 family.</text>
</comment>
<keyword evidence="11" id="KW-0503">Monooxygenase</keyword>
<evidence type="ECO:0000256" key="6">
    <source>
        <dbReference type="ARBA" id="ARBA00022692"/>
    </source>
</evidence>
<comment type="pathway">
    <text evidence="3">Mycotoxin biosynthesis.</text>
</comment>
<dbReference type="OrthoDB" id="1844152at2759"/>
<dbReference type="Gene3D" id="1.10.630.10">
    <property type="entry name" value="Cytochrome P450"/>
    <property type="match status" value="1"/>
</dbReference>
<name>A0A9P4LEN8_9PLEO</name>
<dbReference type="GO" id="GO:0016020">
    <property type="term" value="C:membrane"/>
    <property type="evidence" value="ECO:0007669"/>
    <property type="project" value="UniProtKB-SubCell"/>
</dbReference>
<comment type="cofactor">
    <cofactor evidence="1 13">
        <name>heme</name>
        <dbReference type="ChEBI" id="CHEBI:30413"/>
    </cofactor>
</comment>
<dbReference type="InterPro" id="IPR002403">
    <property type="entry name" value="Cyt_P450_E_grp-IV"/>
</dbReference>
<dbReference type="InterPro" id="IPR001128">
    <property type="entry name" value="Cyt_P450"/>
</dbReference>
<evidence type="ECO:0000256" key="10">
    <source>
        <dbReference type="ARBA" id="ARBA00023004"/>
    </source>
</evidence>
<evidence type="ECO:0000256" key="2">
    <source>
        <dbReference type="ARBA" id="ARBA00004370"/>
    </source>
</evidence>
<evidence type="ECO:0000256" key="3">
    <source>
        <dbReference type="ARBA" id="ARBA00004685"/>
    </source>
</evidence>
<evidence type="ECO:0000256" key="4">
    <source>
        <dbReference type="ARBA" id="ARBA00010617"/>
    </source>
</evidence>